<dbReference type="NCBIfam" id="TIGR01845">
    <property type="entry name" value="outer_NodT"/>
    <property type="match status" value="1"/>
</dbReference>
<dbReference type="GO" id="GO:0005886">
    <property type="term" value="C:plasma membrane"/>
    <property type="evidence" value="ECO:0007669"/>
    <property type="project" value="UniProtKB-SubCell"/>
</dbReference>
<keyword evidence="2" id="KW-0812">Transmembrane</keyword>
<name>A0A9X1YH04_9BURK</name>
<protein>
    <submittedName>
        <fullName evidence="4">Efflux transporter outer membrane subunit</fullName>
    </submittedName>
</protein>
<comment type="caution">
    <text evidence="4">The sequence shown here is derived from an EMBL/GenBank/DDBJ whole genome shotgun (WGS) entry which is preliminary data.</text>
</comment>
<keyword evidence="2" id="KW-1134">Transmembrane beta strand</keyword>
<gene>
    <name evidence="4" type="ORF">LPC04_00835</name>
</gene>
<dbReference type="GO" id="GO:0015562">
    <property type="term" value="F:efflux transmembrane transporter activity"/>
    <property type="evidence" value="ECO:0007669"/>
    <property type="project" value="InterPro"/>
</dbReference>
<organism evidence="4 5">
    <name type="scientific">Scleromatobacter humisilvae</name>
    <dbReference type="NCBI Taxonomy" id="2897159"/>
    <lineage>
        <taxon>Bacteria</taxon>
        <taxon>Pseudomonadati</taxon>
        <taxon>Pseudomonadota</taxon>
        <taxon>Betaproteobacteria</taxon>
        <taxon>Burkholderiales</taxon>
        <taxon>Sphaerotilaceae</taxon>
        <taxon>Scleromatobacter</taxon>
    </lineage>
</organism>
<dbReference type="EMBL" id="JAJLJH010000001">
    <property type="protein sequence ID" value="MCK9684247.1"/>
    <property type="molecule type" value="Genomic_DNA"/>
</dbReference>
<dbReference type="AlphaFoldDB" id="A0A9X1YH04"/>
<sequence length="518" mass="54428">MATDPLRPRVTPARATALAAATLVGACTMGPNFHRPETTPPPSWAGAASAPADLPSKPVARAYDGRLWWSVFRDPMLDGLVDEAVRQNLDLQTAALRIEEARAQRGSAASQGLPQVNGSGIGGRQRASKNGLASALTGGASQQGSSSAGAGGSAATPAPAPSPYSDLFDVGFDATWELDLWGKVRRGVEAADASIVSAEQARGDAMVSMTAEVARTYLSLRGAQRQRAIVLADIDDEQQLLKLTNSRANNGFSSQADAVQQQAQLSASQAQLPPIDQNIDQAMNRLALLLALPPGALADRLGPLPQDDVALPPEVPVGLPGDLLRRRPDILKSEADLHAATAKVGQAKAQLFPSITLGGTAGLQSIHADSLTDWASRFWVGGAQVSIPIFEGGKLKAQIRTADAQMKEAALAWRGTVLSAYHDANNALVAYADEQRHASALARQLADARRGDELMRSRFKSGFVSMIDVLDAQRNVHQAEQQALQSNVTASTDLVALYKALGGDWSEDAAAKVASTAP</sequence>
<dbReference type="Gene3D" id="1.20.1600.10">
    <property type="entry name" value="Outer membrane efflux proteins (OEP)"/>
    <property type="match status" value="1"/>
</dbReference>
<dbReference type="PROSITE" id="PS51257">
    <property type="entry name" value="PROKAR_LIPOPROTEIN"/>
    <property type="match status" value="1"/>
</dbReference>
<evidence type="ECO:0000313" key="4">
    <source>
        <dbReference type="EMBL" id="MCK9684247.1"/>
    </source>
</evidence>
<keyword evidence="5" id="KW-1185">Reference proteome</keyword>
<dbReference type="RefSeq" id="WP_275680280.1">
    <property type="nucleotide sequence ID" value="NZ_JAJLJH010000001.1"/>
</dbReference>
<proteinExistence type="inferred from homology"/>
<dbReference type="SUPFAM" id="SSF56954">
    <property type="entry name" value="Outer membrane efflux proteins (OEP)"/>
    <property type="match status" value="1"/>
</dbReference>
<evidence type="ECO:0000313" key="5">
    <source>
        <dbReference type="Proteomes" id="UP001139353"/>
    </source>
</evidence>
<feature type="compositionally biased region" description="Polar residues" evidence="3">
    <location>
        <begin position="107"/>
        <end position="118"/>
    </location>
</feature>
<dbReference type="PANTHER" id="PTHR30203">
    <property type="entry name" value="OUTER MEMBRANE CATION EFFLUX PROTEIN"/>
    <property type="match status" value="1"/>
</dbReference>
<evidence type="ECO:0000256" key="1">
    <source>
        <dbReference type="ARBA" id="ARBA00007613"/>
    </source>
</evidence>
<keyword evidence="2" id="KW-0449">Lipoprotein</keyword>
<feature type="region of interest" description="Disordered" evidence="3">
    <location>
        <begin position="103"/>
        <end position="160"/>
    </location>
</feature>
<dbReference type="Pfam" id="PF02321">
    <property type="entry name" value="OEP"/>
    <property type="match status" value="2"/>
</dbReference>
<reference evidence="4" key="1">
    <citation type="submission" date="2021-11" db="EMBL/GenBank/DDBJ databases">
        <title>BS-T2-15 a new species belonging to the Comamonadaceae family isolated from the soil of a French oak forest.</title>
        <authorList>
            <person name="Mieszkin S."/>
            <person name="Alain K."/>
        </authorList>
    </citation>
    <scope>NUCLEOTIDE SEQUENCE</scope>
    <source>
        <strain evidence="4">BS-T2-15</strain>
    </source>
</reference>
<evidence type="ECO:0000256" key="3">
    <source>
        <dbReference type="SAM" id="MobiDB-lite"/>
    </source>
</evidence>
<dbReference type="Gene3D" id="2.20.200.10">
    <property type="entry name" value="Outer membrane efflux proteins (OEP)"/>
    <property type="match status" value="1"/>
</dbReference>
<dbReference type="Proteomes" id="UP001139353">
    <property type="component" value="Unassembled WGS sequence"/>
</dbReference>
<dbReference type="PANTHER" id="PTHR30203:SF25">
    <property type="entry name" value="OUTER MEMBRANE PROTEIN-RELATED"/>
    <property type="match status" value="1"/>
</dbReference>
<evidence type="ECO:0000256" key="2">
    <source>
        <dbReference type="RuleBase" id="RU362097"/>
    </source>
</evidence>
<dbReference type="InterPro" id="IPR003423">
    <property type="entry name" value="OMP_efflux"/>
</dbReference>
<comment type="subcellular location">
    <subcellularLocation>
        <location evidence="2">Cell membrane</location>
        <topology evidence="2">Lipid-anchor</topology>
    </subcellularLocation>
</comment>
<comment type="similarity">
    <text evidence="1 2">Belongs to the outer membrane factor (OMF) (TC 1.B.17) family.</text>
</comment>
<accession>A0A9X1YH04</accession>
<feature type="compositionally biased region" description="Low complexity" evidence="3">
    <location>
        <begin position="133"/>
        <end position="157"/>
    </location>
</feature>
<dbReference type="InterPro" id="IPR010131">
    <property type="entry name" value="MdtP/NodT-like"/>
</dbReference>
<keyword evidence="2" id="KW-0564">Palmitate</keyword>
<keyword evidence="2" id="KW-0472">Membrane</keyword>